<evidence type="ECO:0000256" key="4">
    <source>
        <dbReference type="ARBA" id="ARBA00022771"/>
    </source>
</evidence>
<dbReference type="InterPro" id="IPR006703">
    <property type="entry name" value="G_AIG1"/>
</dbReference>
<dbReference type="PROSITE" id="PS51720">
    <property type="entry name" value="G_AIG1"/>
    <property type="match status" value="1"/>
</dbReference>
<evidence type="ECO:0000256" key="1">
    <source>
        <dbReference type="ARBA" id="ARBA00008535"/>
    </source>
</evidence>
<dbReference type="PROSITE" id="PS50199">
    <property type="entry name" value="ZF_RANBP2_2"/>
    <property type="match status" value="1"/>
</dbReference>
<dbReference type="AlphaFoldDB" id="A0AA88YR54"/>
<dbReference type="InterPro" id="IPR036443">
    <property type="entry name" value="Znf_RanBP2_sf"/>
</dbReference>
<keyword evidence="2" id="KW-0479">Metal-binding</keyword>
<comment type="caution">
    <text evidence="10">The sequence shown here is derived from an EMBL/GenBank/DDBJ whole genome shotgun (WGS) entry which is preliminary data.</text>
</comment>
<evidence type="ECO:0000256" key="5">
    <source>
        <dbReference type="ARBA" id="ARBA00022833"/>
    </source>
</evidence>
<keyword evidence="5" id="KW-0862">Zinc</keyword>
<dbReference type="GO" id="GO:0008270">
    <property type="term" value="F:zinc ion binding"/>
    <property type="evidence" value="ECO:0007669"/>
    <property type="project" value="UniProtKB-KW"/>
</dbReference>
<dbReference type="SUPFAM" id="SSF52540">
    <property type="entry name" value="P-loop containing nucleoside triphosphate hydrolases"/>
    <property type="match status" value="1"/>
</dbReference>
<dbReference type="Proteomes" id="UP001186944">
    <property type="component" value="Unassembled WGS sequence"/>
</dbReference>
<dbReference type="Pfam" id="PF04548">
    <property type="entry name" value="AIG1"/>
    <property type="match status" value="1"/>
</dbReference>
<organism evidence="10 11">
    <name type="scientific">Pinctada imbricata</name>
    <name type="common">Atlantic pearl-oyster</name>
    <name type="synonym">Pinctada martensii</name>
    <dbReference type="NCBI Taxonomy" id="66713"/>
    <lineage>
        <taxon>Eukaryota</taxon>
        <taxon>Metazoa</taxon>
        <taxon>Spiralia</taxon>
        <taxon>Lophotrochozoa</taxon>
        <taxon>Mollusca</taxon>
        <taxon>Bivalvia</taxon>
        <taxon>Autobranchia</taxon>
        <taxon>Pteriomorphia</taxon>
        <taxon>Pterioida</taxon>
        <taxon>Pterioidea</taxon>
        <taxon>Pteriidae</taxon>
        <taxon>Pinctada</taxon>
    </lineage>
</organism>
<keyword evidence="6" id="KW-0342">GTP-binding</keyword>
<gene>
    <name evidence="10" type="ORF">FSP39_013578</name>
</gene>
<evidence type="ECO:0000313" key="10">
    <source>
        <dbReference type="EMBL" id="KAK3102741.1"/>
    </source>
</evidence>
<evidence type="ECO:0000256" key="2">
    <source>
        <dbReference type="ARBA" id="ARBA00022723"/>
    </source>
</evidence>
<sequence>MWPRGLMAPAVIFTNEVKKIMTIISTALTSEHQIEHRRTLSKLEFKIDLNYTQKEKLRLGMATCAEWKCICGFSNIAHLTECEMCGQSLTFDDKYFSEEVPSSSFLQLKTSEWSCSKCTYLNTTDHPFCTMCYNMKAMDDVEEDWTLLLREKDLLEKELRIIMVGRTGAGKSATGNTILGSQSFESDVSSSSLTKKCKRGRVERSGRVIQVVDTPGLFDTEMNNDEVTTEILKCVGISAPGPHAILLVVGVGRFTDEERETVRLLQKAFGDNMTKYLIVVFTRKDDLDHGNKSIHDIVREAPECLQNFLRECDNRYYALDNNADKVTKEKQTEELLEMIDAVVKKNDGKFYNSPVFDETDRIINERIAQKEQKQRHEIDQIQRQILEEYNYHIQQSKYLEDSLSEELGYLEEEQIKENAKLRHLQEKLIDLLDSSHDSDKNHKHTNRISEIKEKILDVKMKLWEIQRDRNIACKTVLSRRQEIFQSSQRWNPREEVREEIERGDKDLLRAFWKNICNAGERLLGRFKSLFETLKKRARFY</sequence>
<protein>
    <submittedName>
        <fullName evidence="10">Uncharacterized protein</fullName>
    </submittedName>
</protein>
<dbReference type="PANTHER" id="PTHR10903">
    <property type="entry name" value="GTPASE, IMAP FAMILY MEMBER-RELATED"/>
    <property type="match status" value="1"/>
</dbReference>
<feature type="domain" description="RanBP2-type" evidence="8">
    <location>
        <begin position="109"/>
        <end position="138"/>
    </location>
</feature>
<evidence type="ECO:0000256" key="6">
    <source>
        <dbReference type="ARBA" id="ARBA00023134"/>
    </source>
</evidence>
<evidence type="ECO:0000259" key="9">
    <source>
        <dbReference type="PROSITE" id="PS51720"/>
    </source>
</evidence>
<keyword evidence="3" id="KW-0547">Nucleotide-binding</keyword>
<dbReference type="FunFam" id="3.40.50.300:FF:000366">
    <property type="entry name" value="GTPase, IMAP family member 2"/>
    <property type="match status" value="1"/>
</dbReference>
<keyword evidence="4 7" id="KW-0863">Zinc-finger</keyword>
<evidence type="ECO:0000259" key="8">
    <source>
        <dbReference type="PROSITE" id="PS50199"/>
    </source>
</evidence>
<dbReference type="PANTHER" id="PTHR10903:SF184">
    <property type="entry name" value="GTP-BINDING PROTEIN A"/>
    <property type="match status" value="1"/>
</dbReference>
<evidence type="ECO:0000313" key="11">
    <source>
        <dbReference type="Proteomes" id="UP001186944"/>
    </source>
</evidence>
<dbReference type="Gene3D" id="2.30.30.380">
    <property type="entry name" value="Zn-finger domain of Sec23/24"/>
    <property type="match status" value="1"/>
</dbReference>
<reference evidence="10" key="1">
    <citation type="submission" date="2019-08" db="EMBL/GenBank/DDBJ databases">
        <title>The improved chromosome-level genome for the pearl oyster Pinctada fucata martensii using PacBio sequencing and Hi-C.</title>
        <authorList>
            <person name="Zheng Z."/>
        </authorList>
    </citation>
    <scope>NUCLEOTIDE SEQUENCE</scope>
    <source>
        <strain evidence="10">ZZ-2019</strain>
        <tissue evidence="10">Adductor muscle</tissue>
    </source>
</reference>
<dbReference type="GO" id="GO:0005525">
    <property type="term" value="F:GTP binding"/>
    <property type="evidence" value="ECO:0007669"/>
    <property type="project" value="UniProtKB-KW"/>
</dbReference>
<accession>A0AA88YR54</accession>
<evidence type="ECO:0000256" key="3">
    <source>
        <dbReference type="ARBA" id="ARBA00022741"/>
    </source>
</evidence>
<dbReference type="InterPro" id="IPR001876">
    <property type="entry name" value="Znf_RanBP2"/>
</dbReference>
<dbReference type="PROSITE" id="PS01358">
    <property type="entry name" value="ZF_RANBP2_1"/>
    <property type="match status" value="1"/>
</dbReference>
<name>A0AA88YR54_PINIB</name>
<dbReference type="SMART" id="SM00547">
    <property type="entry name" value="ZnF_RBZ"/>
    <property type="match status" value="2"/>
</dbReference>
<dbReference type="Gene3D" id="3.40.50.300">
    <property type="entry name" value="P-loop containing nucleotide triphosphate hydrolases"/>
    <property type="match status" value="1"/>
</dbReference>
<dbReference type="SUPFAM" id="SSF90209">
    <property type="entry name" value="Ran binding protein zinc finger-like"/>
    <property type="match status" value="1"/>
</dbReference>
<dbReference type="EMBL" id="VSWD01000005">
    <property type="protein sequence ID" value="KAK3102741.1"/>
    <property type="molecule type" value="Genomic_DNA"/>
</dbReference>
<keyword evidence="11" id="KW-1185">Reference proteome</keyword>
<evidence type="ECO:0000256" key="7">
    <source>
        <dbReference type="PROSITE-ProRule" id="PRU00322"/>
    </source>
</evidence>
<dbReference type="CDD" id="cd01852">
    <property type="entry name" value="AIG1"/>
    <property type="match status" value="1"/>
</dbReference>
<proteinExistence type="inferred from homology"/>
<feature type="domain" description="AIG1-type G" evidence="9">
    <location>
        <begin position="156"/>
        <end position="360"/>
    </location>
</feature>
<dbReference type="InterPro" id="IPR027417">
    <property type="entry name" value="P-loop_NTPase"/>
</dbReference>
<dbReference type="InterPro" id="IPR045058">
    <property type="entry name" value="GIMA/IAN/Toc"/>
</dbReference>
<comment type="similarity">
    <text evidence="1">Belongs to the TRAFAC class TrmE-Era-EngA-EngB-Septin-like GTPase superfamily. AIG1/Toc34/Toc159-like paraseptin GTPase family. IAN subfamily.</text>
</comment>